<evidence type="ECO:0000313" key="10">
    <source>
        <dbReference type="EMBL" id="ACE05348.1"/>
    </source>
</evidence>
<dbReference type="PANTHER" id="PTHR43210">
    <property type="entry name" value="DETHIOBIOTIN SYNTHETASE"/>
    <property type="match status" value="1"/>
</dbReference>
<dbReference type="AlphaFoldDB" id="B3EPV8"/>
<comment type="similarity">
    <text evidence="9">Belongs to the dethiobiotin synthetase family.</text>
</comment>
<keyword evidence="2 9" id="KW-0436">Ligase</keyword>
<dbReference type="PANTHER" id="PTHR43210:SF2">
    <property type="entry name" value="ATP-DEPENDENT DETHIOBIOTIN SYNTHETASE BIOD 2"/>
    <property type="match status" value="1"/>
</dbReference>
<comment type="pathway">
    <text evidence="9">Cofactor biosynthesis; biotin biosynthesis; biotin from 7,8-diaminononanoate: step 1/2.</text>
</comment>
<evidence type="ECO:0000256" key="1">
    <source>
        <dbReference type="ARBA" id="ARBA00022490"/>
    </source>
</evidence>
<dbReference type="SUPFAM" id="SSF52540">
    <property type="entry name" value="P-loop containing nucleoside triphosphate hydrolases"/>
    <property type="match status" value="1"/>
</dbReference>
<dbReference type="NCBIfam" id="TIGR00347">
    <property type="entry name" value="bioD"/>
    <property type="match status" value="1"/>
</dbReference>
<feature type="binding site" evidence="9">
    <location>
        <begin position="116"/>
        <end position="119"/>
    </location>
    <ligand>
        <name>ATP</name>
        <dbReference type="ChEBI" id="CHEBI:30616"/>
    </ligand>
</feature>
<dbReference type="GO" id="GO:0004141">
    <property type="term" value="F:dethiobiotin synthase activity"/>
    <property type="evidence" value="ECO:0007669"/>
    <property type="project" value="UniProtKB-UniRule"/>
</dbReference>
<evidence type="ECO:0000256" key="4">
    <source>
        <dbReference type="ARBA" id="ARBA00022741"/>
    </source>
</evidence>
<keyword evidence="7 9" id="KW-0460">Magnesium</keyword>
<feature type="binding site" evidence="9">
    <location>
        <position position="51"/>
    </location>
    <ligand>
        <name>ATP</name>
        <dbReference type="ChEBI" id="CHEBI:30616"/>
    </ligand>
</feature>
<keyword evidence="6 9" id="KW-0067">ATP-binding</keyword>
<feature type="active site" evidence="9">
    <location>
        <position position="39"/>
    </location>
</feature>
<accession>B3EPV8</accession>
<dbReference type="eggNOG" id="COG0132">
    <property type="taxonomic scope" value="Bacteria"/>
</dbReference>
<dbReference type="GO" id="GO:0005829">
    <property type="term" value="C:cytosol"/>
    <property type="evidence" value="ECO:0007669"/>
    <property type="project" value="TreeGrafter"/>
</dbReference>
<dbReference type="CDD" id="cd03109">
    <property type="entry name" value="DTBS"/>
    <property type="match status" value="1"/>
</dbReference>
<evidence type="ECO:0000256" key="6">
    <source>
        <dbReference type="ARBA" id="ARBA00022840"/>
    </source>
</evidence>
<dbReference type="InterPro" id="IPR027417">
    <property type="entry name" value="P-loop_NTPase"/>
</dbReference>
<feature type="binding site" evidence="9">
    <location>
        <position position="43"/>
    </location>
    <ligand>
        <name>substrate</name>
    </ligand>
</feature>
<keyword evidence="4 9" id="KW-0547">Nucleotide-binding</keyword>
<feature type="binding site" evidence="9">
    <location>
        <position position="18"/>
    </location>
    <ligand>
        <name>Mg(2+)</name>
        <dbReference type="ChEBI" id="CHEBI:18420"/>
    </ligand>
</feature>
<dbReference type="HOGENOM" id="CLU_072551_3_0_10"/>
<comment type="cofactor">
    <cofactor evidence="9">
        <name>Mg(2+)</name>
        <dbReference type="ChEBI" id="CHEBI:18420"/>
    </cofactor>
</comment>
<dbReference type="GO" id="GO:0000287">
    <property type="term" value="F:magnesium ion binding"/>
    <property type="evidence" value="ECO:0007669"/>
    <property type="project" value="UniProtKB-UniRule"/>
</dbReference>
<comment type="function">
    <text evidence="9">Catalyzes a mechanistically unusual reaction, the ATP-dependent insertion of CO2 between the N7 and N8 nitrogen atoms of 7,8-diaminopelargonic acid (DAPA, also called 7,8-diammoniononanoate) to form a ureido ring.</text>
</comment>
<organism evidence="10">
    <name type="scientific">Chlorobium phaeobacteroides (strain BS1)</name>
    <dbReference type="NCBI Taxonomy" id="331678"/>
    <lineage>
        <taxon>Bacteria</taxon>
        <taxon>Pseudomonadati</taxon>
        <taxon>Chlorobiota</taxon>
        <taxon>Chlorobiia</taxon>
        <taxon>Chlorobiales</taxon>
        <taxon>Chlorobiaceae</taxon>
        <taxon>Chlorobium/Pelodictyon group</taxon>
        <taxon>Chlorobium</taxon>
    </lineage>
</organism>
<feature type="binding site" evidence="9">
    <location>
        <position position="51"/>
    </location>
    <ligand>
        <name>Mg(2+)</name>
        <dbReference type="ChEBI" id="CHEBI:18420"/>
    </ligand>
</feature>
<evidence type="ECO:0000256" key="2">
    <source>
        <dbReference type="ARBA" id="ARBA00022598"/>
    </source>
</evidence>
<proteinExistence type="inferred from homology"/>
<evidence type="ECO:0000256" key="3">
    <source>
        <dbReference type="ARBA" id="ARBA00022723"/>
    </source>
</evidence>
<dbReference type="EMBL" id="CP001101">
    <property type="protein sequence ID" value="ACE05348.1"/>
    <property type="molecule type" value="Genomic_DNA"/>
</dbReference>
<sequence length="224" mass="24184">MNGNVIAIAGIDTGIGKSVATGLLARSLLESGSRVITQKMVQTGCQDVSEDILLHREIMGLPLQDVDRDGTTCPYVFSYPASPHLAAGMDNRTVDVSVISDATSRLQETFDTVLLEGAGGLLVPLHESLLIADYLKEKGYPLILVTSARLGSINHTLLSIEACRKRGLRLNGLLYNLYGKIDSTIARDTRQVFCRSLREYGYLCPVVDMPDQDAVGGAFNPADV</sequence>
<dbReference type="InterPro" id="IPR004472">
    <property type="entry name" value="DTB_synth_BioD"/>
</dbReference>
<comment type="catalytic activity">
    <reaction evidence="8">
        <text>(7R,8S)-8-amino-7-(carboxyamino)nonanoate + ATP = (4R,5S)-dethiobiotin + ADP + phosphate + H(+)</text>
        <dbReference type="Rhea" id="RHEA:63684"/>
        <dbReference type="ChEBI" id="CHEBI:15378"/>
        <dbReference type="ChEBI" id="CHEBI:30616"/>
        <dbReference type="ChEBI" id="CHEBI:43474"/>
        <dbReference type="ChEBI" id="CHEBI:149470"/>
        <dbReference type="ChEBI" id="CHEBI:149473"/>
        <dbReference type="ChEBI" id="CHEBI:456216"/>
    </reaction>
</comment>
<dbReference type="OrthoDB" id="9802097at2"/>
<dbReference type="Gene3D" id="3.40.50.300">
    <property type="entry name" value="P-loop containing nucleotide triphosphate hydrolases"/>
    <property type="match status" value="1"/>
</dbReference>
<name>B3EPV8_CHLPB</name>
<comment type="subcellular location">
    <subcellularLocation>
        <location evidence="9">Cytoplasm</location>
    </subcellularLocation>
</comment>
<evidence type="ECO:0000256" key="5">
    <source>
        <dbReference type="ARBA" id="ARBA00022756"/>
    </source>
</evidence>
<comment type="caution">
    <text evidence="9">Lacks conserved residue(s) required for the propagation of feature annotation.</text>
</comment>
<dbReference type="PIRSF" id="PIRSF006755">
    <property type="entry name" value="DTB_synth"/>
    <property type="match status" value="1"/>
</dbReference>
<feature type="binding site" evidence="9">
    <location>
        <begin position="14"/>
        <end position="19"/>
    </location>
    <ligand>
        <name>ATP</name>
        <dbReference type="ChEBI" id="CHEBI:30616"/>
    </ligand>
</feature>
<dbReference type="UniPathway" id="UPA00078">
    <property type="reaction ID" value="UER00161"/>
</dbReference>
<dbReference type="Pfam" id="PF13500">
    <property type="entry name" value="AAA_26"/>
    <property type="match status" value="1"/>
</dbReference>
<comment type="catalytic activity">
    <reaction evidence="9">
        <text>(7R,8S)-7,8-diammoniononanoate + CO2 + ATP = (4R,5S)-dethiobiotin + ADP + phosphate + 3 H(+)</text>
        <dbReference type="Rhea" id="RHEA:15805"/>
        <dbReference type="ChEBI" id="CHEBI:15378"/>
        <dbReference type="ChEBI" id="CHEBI:16526"/>
        <dbReference type="ChEBI" id="CHEBI:30616"/>
        <dbReference type="ChEBI" id="CHEBI:43474"/>
        <dbReference type="ChEBI" id="CHEBI:149469"/>
        <dbReference type="ChEBI" id="CHEBI:149473"/>
        <dbReference type="ChEBI" id="CHEBI:456216"/>
        <dbReference type="EC" id="6.3.3.3"/>
    </reaction>
</comment>
<feature type="binding site" evidence="9">
    <location>
        <position position="116"/>
    </location>
    <ligand>
        <name>Mg(2+)</name>
        <dbReference type="ChEBI" id="CHEBI:18420"/>
    </ligand>
</feature>
<dbReference type="STRING" id="331678.Cphamn1_2454"/>
<dbReference type="KEGG" id="cpb:Cphamn1_2454"/>
<comment type="subunit">
    <text evidence="9">Homodimer.</text>
</comment>
<evidence type="ECO:0000256" key="8">
    <source>
        <dbReference type="ARBA" id="ARBA00047386"/>
    </source>
</evidence>
<dbReference type="HAMAP" id="MF_00336">
    <property type="entry name" value="BioD"/>
    <property type="match status" value="1"/>
</dbReference>
<keyword evidence="1 9" id="KW-0963">Cytoplasm</keyword>
<protein>
    <recommendedName>
        <fullName evidence="9">ATP-dependent dethiobiotin synthetase BioD</fullName>
        <ecNumber evidence="9">6.3.3.3</ecNumber>
    </recommendedName>
    <alternativeName>
        <fullName evidence="9">DTB synthetase</fullName>
        <shortName evidence="9">DTBS</shortName>
    </alternativeName>
    <alternativeName>
        <fullName evidence="9">Dethiobiotin synthase</fullName>
    </alternativeName>
</protein>
<keyword evidence="3 9" id="KW-0479">Metal-binding</keyword>
<evidence type="ECO:0000256" key="7">
    <source>
        <dbReference type="ARBA" id="ARBA00022842"/>
    </source>
</evidence>
<evidence type="ECO:0000256" key="9">
    <source>
        <dbReference type="HAMAP-Rule" id="MF_00336"/>
    </source>
</evidence>
<keyword evidence="5 9" id="KW-0093">Biotin biosynthesis</keyword>
<dbReference type="GO" id="GO:0009102">
    <property type="term" value="P:biotin biosynthetic process"/>
    <property type="evidence" value="ECO:0007669"/>
    <property type="project" value="UniProtKB-UniRule"/>
</dbReference>
<dbReference type="EC" id="6.3.3.3" evidence="9"/>
<dbReference type="GO" id="GO:0005524">
    <property type="term" value="F:ATP binding"/>
    <property type="evidence" value="ECO:0007669"/>
    <property type="project" value="UniProtKB-UniRule"/>
</dbReference>
<reference evidence="10" key="1">
    <citation type="submission" date="2008-06" db="EMBL/GenBank/DDBJ databases">
        <title>Complete sequence of Chlorobium phaeobacteroides BS1.</title>
        <authorList>
            <consortium name="US DOE Joint Genome Institute"/>
            <person name="Lucas S."/>
            <person name="Copeland A."/>
            <person name="Lapidus A."/>
            <person name="Glavina del Rio T."/>
            <person name="Dalin E."/>
            <person name="Tice H."/>
            <person name="Bruce D."/>
            <person name="Goodwin L."/>
            <person name="Pitluck S."/>
            <person name="Schmutz J."/>
            <person name="Larimer F."/>
            <person name="Land M."/>
            <person name="Hauser L."/>
            <person name="Kyrpides N."/>
            <person name="Ovchinnikova G."/>
            <person name="Li T."/>
            <person name="Liu Z."/>
            <person name="Zhao F."/>
            <person name="Overmann J."/>
            <person name="Bryant D.A."/>
            <person name="Richardson P."/>
        </authorList>
    </citation>
    <scope>NUCLEOTIDE SEQUENCE [LARGE SCALE GENOMIC DNA]</scope>
    <source>
        <strain evidence="10">BS1</strain>
    </source>
</reference>
<gene>
    <name evidence="9" type="primary">bioD</name>
    <name evidence="10" type="ordered locus">Cphamn1_2454</name>
</gene>